<feature type="domain" description="Response regulatory" evidence="3">
    <location>
        <begin position="8"/>
        <end position="105"/>
    </location>
</feature>
<dbReference type="RefSeq" id="WP_061490013.1">
    <property type="nucleotide sequence ID" value="NZ_LHZZ01000106.1"/>
</dbReference>
<reference evidence="4 5" key="1">
    <citation type="submission" date="2015-06" db="EMBL/GenBank/DDBJ databases">
        <title>Improved classification and identification of acetic acid bacteria using matrix-assisted laser desorption/ionization time-of-flight mass spectrometry; Gluconobacter nephelii and Gluconobacter uchimurae are later heterotypic synonyms of Gluconobacter japonicus and Gluconobacter oxydans, respectively.</title>
        <authorList>
            <person name="Li L."/>
            <person name="Cleenwerck I."/>
            <person name="De Vuyst L."/>
            <person name="Vandamme P."/>
        </authorList>
    </citation>
    <scope>NUCLEOTIDE SEQUENCE [LARGE SCALE GENOMIC DNA]</scope>
    <source>
        <strain evidence="4 5">LMG 1604</strain>
    </source>
</reference>
<evidence type="ECO:0000313" key="4">
    <source>
        <dbReference type="EMBL" id="KXV79928.1"/>
    </source>
</evidence>
<accession>A0A149VIB3</accession>
<comment type="caution">
    <text evidence="4">The sequence shown here is derived from an EMBL/GenBank/DDBJ whole genome shotgun (WGS) entry which is preliminary data.</text>
</comment>
<proteinExistence type="predicted"/>
<evidence type="ECO:0000256" key="1">
    <source>
        <dbReference type="ARBA" id="ARBA00022553"/>
    </source>
</evidence>
<organism evidence="4 5">
    <name type="scientific">Acetobacter malorum</name>
    <dbReference type="NCBI Taxonomy" id="178901"/>
    <lineage>
        <taxon>Bacteria</taxon>
        <taxon>Pseudomonadati</taxon>
        <taxon>Pseudomonadota</taxon>
        <taxon>Alphaproteobacteria</taxon>
        <taxon>Acetobacterales</taxon>
        <taxon>Acetobacteraceae</taxon>
        <taxon>Acetobacter</taxon>
    </lineage>
</organism>
<protein>
    <submittedName>
        <fullName evidence="4">Fis family transcriptional regulator</fullName>
    </submittedName>
</protein>
<dbReference type="SUPFAM" id="SSF52172">
    <property type="entry name" value="CheY-like"/>
    <property type="match status" value="1"/>
</dbReference>
<evidence type="ECO:0000256" key="2">
    <source>
        <dbReference type="PROSITE-ProRule" id="PRU00169"/>
    </source>
</evidence>
<dbReference type="PROSITE" id="PS50110">
    <property type="entry name" value="RESPONSE_REGULATORY"/>
    <property type="match status" value="1"/>
</dbReference>
<dbReference type="AlphaFoldDB" id="A0A149VIB3"/>
<sequence length="105" mass="11525">MTAQQQIRVLTVDDSRTIQIMLRKTLEEAGYDVVQGVDGVDGLEKLQEAAPPPAAIITDINMPRLDGFGLIEAVRKLDGYKHIPIIVLTTESDPEKKQRARDAGA</sequence>
<dbReference type="InterPro" id="IPR050595">
    <property type="entry name" value="Bact_response_regulator"/>
</dbReference>
<dbReference type="InterPro" id="IPR001789">
    <property type="entry name" value="Sig_transdc_resp-reg_receiver"/>
</dbReference>
<feature type="non-terminal residue" evidence="4">
    <location>
        <position position="105"/>
    </location>
</feature>
<dbReference type="Proteomes" id="UP000075538">
    <property type="component" value="Unassembled WGS sequence"/>
</dbReference>
<dbReference type="InterPro" id="IPR011006">
    <property type="entry name" value="CheY-like_superfamily"/>
</dbReference>
<dbReference type="GO" id="GO:0000160">
    <property type="term" value="P:phosphorelay signal transduction system"/>
    <property type="evidence" value="ECO:0007669"/>
    <property type="project" value="InterPro"/>
</dbReference>
<keyword evidence="1 2" id="KW-0597">Phosphoprotein</keyword>
<dbReference type="EMBL" id="LHZZ01000106">
    <property type="protein sequence ID" value="KXV79928.1"/>
    <property type="molecule type" value="Genomic_DNA"/>
</dbReference>
<feature type="modified residue" description="4-aspartylphosphate" evidence="2">
    <location>
        <position position="59"/>
    </location>
</feature>
<evidence type="ECO:0000259" key="3">
    <source>
        <dbReference type="PROSITE" id="PS50110"/>
    </source>
</evidence>
<dbReference type="SMART" id="SM00448">
    <property type="entry name" value="REC"/>
    <property type="match status" value="1"/>
</dbReference>
<name>A0A149VIB3_9PROT</name>
<dbReference type="Pfam" id="PF00072">
    <property type="entry name" value="Response_reg"/>
    <property type="match status" value="1"/>
</dbReference>
<evidence type="ECO:0000313" key="5">
    <source>
        <dbReference type="Proteomes" id="UP000075538"/>
    </source>
</evidence>
<dbReference type="Gene3D" id="3.40.50.2300">
    <property type="match status" value="1"/>
</dbReference>
<gene>
    <name evidence="4" type="ORF">AD953_00615</name>
</gene>
<dbReference type="PANTHER" id="PTHR44591">
    <property type="entry name" value="STRESS RESPONSE REGULATOR PROTEIN 1"/>
    <property type="match status" value="1"/>
</dbReference>
<dbReference type="PANTHER" id="PTHR44591:SF3">
    <property type="entry name" value="RESPONSE REGULATORY DOMAIN-CONTAINING PROTEIN"/>
    <property type="match status" value="1"/>
</dbReference>